<dbReference type="EMBL" id="FRCP01000011">
    <property type="protein sequence ID" value="SHM50571.1"/>
    <property type="molecule type" value="Genomic_DNA"/>
</dbReference>
<dbReference type="SUPFAM" id="SSF55816">
    <property type="entry name" value="5'-nucleotidase (syn. UDP-sugar hydrolase), C-terminal domain"/>
    <property type="match status" value="1"/>
</dbReference>
<organism evidence="5 6">
    <name type="scientific">Anaerosporobacter mobilis DSM 15930</name>
    <dbReference type="NCBI Taxonomy" id="1120996"/>
    <lineage>
        <taxon>Bacteria</taxon>
        <taxon>Bacillati</taxon>
        <taxon>Bacillota</taxon>
        <taxon>Clostridia</taxon>
        <taxon>Lachnospirales</taxon>
        <taxon>Lachnospiraceae</taxon>
        <taxon>Anaerosporobacter</taxon>
    </lineage>
</organism>
<feature type="domain" description="5'-Nucleotidase C-terminal" evidence="4">
    <location>
        <begin position="299"/>
        <end position="466"/>
    </location>
</feature>
<evidence type="ECO:0000256" key="2">
    <source>
        <dbReference type="RuleBase" id="RU362119"/>
    </source>
</evidence>
<dbReference type="SUPFAM" id="SSF56300">
    <property type="entry name" value="Metallo-dependent phosphatases"/>
    <property type="match status" value="1"/>
</dbReference>
<keyword evidence="1" id="KW-0732">Signal</keyword>
<dbReference type="STRING" id="1120996.SAMN02746066_02181"/>
<dbReference type="Pfam" id="PF00149">
    <property type="entry name" value="Metallophos"/>
    <property type="match status" value="1"/>
</dbReference>
<dbReference type="PANTHER" id="PTHR11575">
    <property type="entry name" value="5'-NUCLEOTIDASE-RELATED"/>
    <property type="match status" value="1"/>
</dbReference>
<sequence>MKQLKIYFTSDVHGYVYPTDYLDESMKNIGLLNCINQYEKDGNTLIIDGGDTIQGSPFTNYLSSKMLVKHPMADIMNAAGYDYVTFGNHEFNYGYEYLKSYLNHLNGKCLCTNIKDTTEGIHVLPYDIKVMENGLTVGIIGFTTDFITRWERPSNIENFLIEDVYISIEKVFDTVKQQVDIVIGIYHGGFEYDLATNQKLSDSKENIAYKICKDFDFDILLTGHQHMPVEGQSLYGTYVAQTPHNGTRFIELMMEYNEATREKSFASSLKEANLPPKQEIYDEYLPLEEDVQRWLDTPVGHLSKALIPDSHLTMALQGSSLANFINQIQLEASGADIACTSFANVIKGFNENVTVRDILATYPYPNTLVVLRVTKGILKKALERCASYFDYKDGDITISTSFLKPKVEHYNYDYFSNLEYTFDLKKDIGNRVTSIRYQGKEITNEDTLSLVMNNYRASGAGGYEFYSECEVAKEILTEMPEVIIDYFKKHSYVNVDENRYIQVMHS</sequence>
<name>A0A1M7JCD6_9FIRM</name>
<evidence type="ECO:0000259" key="3">
    <source>
        <dbReference type="Pfam" id="PF00149"/>
    </source>
</evidence>
<dbReference type="Proteomes" id="UP000184038">
    <property type="component" value="Unassembled WGS sequence"/>
</dbReference>
<dbReference type="InterPro" id="IPR008334">
    <property type="entry name" value="5'-Nucleotdase_C"/>
</dbReference>
<evidence type="ECO:0000259" key="4">
    <source>
        <dbReference type="Pfam" id="PF02872"/>
    </source>
</evidence>
<dbReference type="Pfam" id="PF02872">
    <property type="entry name" value="5_nucleotid_C"/>
    <property type="match status" value="1"/>
</dbReference>
<reference evidence="5 6" key="1">
    <citation type="submission" date="2016-11" db="EMBL/GenBank/DDBJ databases">
        <authorList>
            <person name="Jaros S."/>
            <person name="Januszkiewicz K."/>
            <person name="Wedrychowicz H."/>
        </authorList>
    </citation>
    <scope>NUCLEOTIDE SEQUENCE [LARGE SCALE GENOMIC DNA]</scope>
    <source>
        <strain evidence="5 6">DSM 15930</strain>
    </source>
</reference>
<dbReference type="GO" id="GO:0016787">
    <property type="term" value="F:hydrolase activity"/>
    <property type="evidence" value="ECO:0007669"/>
    <property type="project" value="UniProtKB-KW"/>
</dbReference>
<evidence type="ECO:0000313" key="5">
    <source>
        <dbReference type="EMBL" id="SHM50571.1"/>
    </source>
</evidence>
<dbReference type="GO" id="GO:0030288">
    <property type="term" value="C:outer membrane-bounded periplasmic space"/>
    <property type="evidence" value="ECO:0007669"/>
    <property type="project" value="TreeGrafter"/>
</dbReference>
<keyword evidence="2" id="KW-0378">Hydrolase</keyword>
<dbReference type="InterPro" id="IPR036907">
    <property type="entry name" value="5'-Nucleotdase_C_sf"/>
</dbReference>
<dbReference type="InterPro" id="IPR006179">
    <property type="entry name" value="5_nucleotidase/apyrase"/>
</dbReference>
<dbReference type="PANTHER" id="PTHR11575:SF6">
    <property type="entry name" value="2',3'-CYCLIC-NUCLEOTIDE 2'-PHOSPHODIESTERASE_3'-NUCLEOTIDASE"/>
    <property type="match status" value="1"/>
</dbReference>
<dbReference type="GO" id="GO:0000166">
    <property type="term" value="F:nucleotide binding"/>
    <property type="evidence" value="ECO:0007669"/>
    <property type="project" value="UniProtKB-KW"/>
</dbReference>
<dbReference type="RefSeq" id="WP_073287516.1">
    <property type="nucleotide sequence ID" value="NZ_FRCP01000011.1"/>
</dbReference>
<protein>
    <submittedName>
        <fullName evidence="5">2',3'-cyclic-nucleotide 2'-phosphodiesterase / 3'-nucleotidase</fullName>
    </submittedName>
</protein>
<feature type="domain" description="Calcineurin-like phosphoesterase" evidence="3">
    <location>
        <begin position="4"/>
        <end position="228"/>
    </location>
</feature>
<dbReference type="InterPro" id="IPR004843">
    <property type="entry name" value="Calcineurin-like_PHP"/>
</dbReference>
<comment type="similarity">
    <text evidence="2">Belongs to the 5'-nucleotidase family.</text>
</comment>
<dbReference type="AlphaFoldDB" id="A0A1M7JCD6"/>
<dbReference type="GO" id="GO:0009166">
    <property type="term" value="P:nucleotide catabolic process"/>
    <property type="evidence" value="ECO:0007669"/>
    <property type="project" value="InterPro"/>
</dbReference>
<proteinExistence type="inferred from homology"/>
<accession>A0A1M7JCD6</accession>
<dbReference type="Gene3D" id="3.90.780.10">
    <property type="entry name" value="5'-Nucleotidase, C-terminal domain"/>
    <property type="match status" value="1"/>
</dbReference>
<dbReference type="Gene3D" id="3.60.21.10">
    <property type="match status" value="1"/>
</dbReference>
<evidence type="ECO:0000313" key="6">
    <source>
        <dbReference type="Proteomes" id="UP000184038"/>
    </source>
</evidence>
<dbReference type="OrthoDB" id="9800780at2"/>
<dbReference type="PRINTS" id="PR01607">
    <property type="entry name" value="APYRASEFAMLY"/>
</dbReference>
<evidence type="ECO:0000256" key="1">
    <source>
        <dbReference type="ARBA" id="ARBA00022729"/>
    </source>
</evidence>
<dbReference type="InterPro" id="IPR029052">
    <property type="entry name" value="Metallo-depent_PP-like"/>
</dbReference>
<keyword evidence="6" id="KW-1185">Reference proteome</keyword>
<gene>
    <name evidence="5" type="ORF">SAMN02746066_02181</name>
</gene>
<keyword evidence="2" id="KW-0547">Nucleotide-binding</keyword>